<dbReference type="InterPro" id="IPR051559">
    <property type="entry name" value="HIF_prolyl_hydroxylases"/>
</dbReference>
<dbReference type="AlphaFoldDB" id="A0AAN8IT78"/>
<dbReference type="Gene3D" id="2.60.120.620">
    <property type="entry name" value="q2cbj1_9rhob like domain"/>
    <property type="match status" value="1"/>
</dbReference>
<dbReference type="PANTHER" id="PTHR12907">
    <property type="entry name" value="EGL NINE HOMOLOG-RELATED"/>
    <property type="match status" value="1"/>
</dbReference>
<dbReference type="GO" id="GO:0031418">
    <property type="term" value="F:L-ascorbic acid binding"/>
    <property type="evidence" value="ECO:0007669"/>
    <property type="project" value="UniProtKB-KW"/>
</dbReference>
<feature type="non-terminal residue" evidence="2">
    <location>
        <position position="1"/>
    </location>
</feature>
<accession>A0AAN8IT78</accession>
<evidence type="ECO:0000313" key="2">
    <source>
        <dbReference type="EMBL" id="KAK5985081.1"/>
    </source>
</evidence>
<dbReference type="EMBL" id="WIXE01002134">
    <property type="protein sequence ID" value="KAK5985081.1"/>
    <property type="molecule type" value="Genomic_DNA"/>
</dbReference>
<reference evidence="2 3" key="1">
    <citation type="submission" date="2019-10" db="EMBL/GenBank/DDBJ databases">
        <title>Assembly and Annotation for the nematode Trichostrongylus colubriformis.</title>
        <authorList>
            <person name="Martin J."/>
        </authorList>
    </citation>
    <scope>NUCLEOTIDE SEQUENCE [LARGE SCALE GENOMIC DNA]</scope>
    <source>
        <strain evidence="2">G859</strain>
        <tissue evidence="2">Whole worm</tissue>
    </source>
</reference>
<evidence type="ECO:0000313" key="3">
    <source>
        <dbReference type="Proteomes" id="UP001331761"/>
    </source>
</evidence>
<dbReference type="GO" id="GO:0031543">
    <property type="term" value="F:peptidyl-proline dioxygenase activity"/>
    <property type="evidence" value="ECO:0007669"/>
    <property type="project" value="TreeGrafter"/>
</dbReference>
<protein>
    <submittedName>
        <fullName evidence="2">Uncharacterized protein</fullName>
    </submittedName>
</protein>
<evidence type="ECO:0000256" key="1">
    <source>
        <dbReference type="ARBA" id="ARBA00022896"/>
    </source>
</evidence>
<dbReference type="GO" id="GO:0071456">
    <property type="term" value="P:cellular response to hypoxia"/>
    <property type="evidence" value="ECO:0007669"/>
    <property type="project" value="TreeGrafter"/>
</dbReference>
<organism evidence="2 3">
    <name type="scientific">Trichostrongylus colubriformis</name>
    <name type="common">Black scour worm</name>
    <dbReference type="NCBI Taxonomy" id="6319"/>
    <lineage>
        <taxon>Eukaryota</taxon>
        <taxon>Metazoa</taxon>
        <taxon>Ecdysozoa</taxon>
        <taxon>Nematoda</taxon>
        <taxon>Chromadorea</taxon>
        <taxon>Rhabditida</taxon>
        <taxon>Rhabditina</taxon>
        <taxon>Rhabditomorpha</taxon>
        <taxon>Strongyloidea</taxon>
        <taxon>Trichostrongylidae</taxon>
        <taxon>Trichostrongylus</taxon>
    </lineage>
</organism>
<dbReference type="PANTHER" id="PTHR12907:SF26">
    <property type="entry name" value="HIF PROLYL HYDROXYLASE, ISOFORM C"/>
    <property type="match status" value="1"/>
</dbReference>
<name>A0AAN8IT78_TRICO</name>
<sequence>IYWFDGIDPRANDAATVRLLVSMIDSVVQHFKGRLPPYDISGRSRAMLAIYPGNGTRYVKHVDNPVKDGRCITTIYYCNEDWDIIKVSGSEWRRNLKANPSLT</sequence>
<keyword evidence="3" id="KW-1185">Reference proteome</keyword>
<gene>
    <name evidence="2" type="ORF">GCK32_021666</name>
</gene>
<comment type="caution">
    <text evidence="2">The sequence shown here is derived from an EMBL/GenBank/DDBJ whole genome shotgun (WGS) entry which is preliminary data.</text>
</comment>
<keyword evidence="1" id="KW-0847">Vitamin C</keyword>
<dbReference type="Proteomes" id="UP001331761">
    <property type="component" value="Unassembled WGS sequence"/>
</dbReference>
<proteinExistence type="predicted"/>
<dbReference type="GO" id="GO:0008198">
    <property type="term" value="F:ferrous iron binding"/>
    <property type="evidence" value="ECO:0007669"/>
    <property type="project" value="TreeGrafter"/>
</dbReference>